<keyword evidence="1" id="KW-0812">Transmembrane</keyword>
<dbReference type="RefSeq" id="WP_006575003.1">
    <property type="nucleotide sequence ID" value="NZ_AAXG02000049.1"/>
</dbReference>
<dbReference type="eggNOG" id="ENOG5033HYV">
    <property type="taxonomic scope" value="Bacteria"/>
</dbReference>
<keyword evidence="3" id="KW-1185">Reference proteome</keyword>
<dbReference type="Proteomes" id="UP000003639">
    <property type="component" value="Unassembled WGS sequence"/>
</dbReference>
<evidence type="ECO:0000256" key="1">
    <source>
        <dbReference type="SAM" id="Phobius"/>
    </source>
</evidence>
<accession>A6P219</accession>
<proteinExistence type="predicted"/>
<organism evidence="2 3">
    <name type="scientific">Pseudoflavonifractor capillosus ATCC 29799</name>
    <dbReference type="NCBI Taxonomy" id="411467"/>
    <lineage>
        <taxon>Bacteria</taxon>
        <taxon>Bacillati</taxon>
        <taxon>Bacillota</taxon>
        <taxon>Clostridia</taxon>
        <taxon>Eubacteriales</taxon>
        <taxon>Oscillospiraceae</taxon>
        <taxon>Pseudoflavonifractor</taxon>
    </lineage>
</organism>
<keyword evidence="1" id="KW-0472">Membrane</keyword>
<dbReference type="EMBL" id="AAXG02000049">
    <property type="protein sequence ID" value="EDM97689.1"/>
    <property type="molecule type" value="Genomic_DNA"/>
</dbReference>
<comment type="caution">
    <text evidence="2">The sequence shown here is derived from an EMBL/GenBank/DDBJ whole genome shotgun (WGS) entry which is preliminary data.</text>
</comment>
<evidence type="ECO:0000313" key="2">
    <source>
        <dbReference type="EMBL" id="EDM97689.1"/>
    </source>
</evidence>
<dbReference type="STRING" id="411467.BACCAP_04548"/>
<keyword evidence="1" id="KW-1133">Transmembrane helix</keyword>
<protein>
    <submittedName>
        <fullName evidence="2">Uncharacterized protein</fullName>
    </submittedName>
</protein>
<gene>
    <name evidence="2" type="ORF">BACCAP_04548</name>
</gene>
<reference evidence="2 3" key="2">
    <citation type="submission" date="2007-06" db="EMBL/GenBank/DDBJ databases">
        <title>Draft genome sequence of Pseudoflavonifractor capillosus ATCC 29799.</title>
        <authorList>
            <person name="Sudarsanam P."/>
            <person name="Ley R."/>
            <person name="Guruge J."/>
            <person name="Turnbaugh P.J."/>
            <person name="Mahowald M."/>
            <person name="Liep D."/>
            <person name="Gordon J."/>
        </authorList>
    </citation>
    <scope>NUCLEOTIDE SEQUENCE [LARGE SCALE GENOMIC DNA]</scope>
    <source>
        <strain evidence="2 3">ATCC 29799</strain>
    </source>
</reference>
<dbReference type="AlphaFoldDB" id="A6P219"/>
<reference evidence="2 3" key="1">
    <citation type="submission" date="2007-04" db="EMBL/GenBank/DDBJ databases">
        <authorList>
            <person name="Fulton L."/>
            <person name="Clifton S."/>
            <person name="Fulton B."/>
            <person name="Xu J."/>
            <person name="Minx P."/>
            <person name="Pepin K.H."/>
            <person name="Johnson M."/>
            <person name="Thiruvilangam P."/>
            <person name="Bhonagiri V."/>
            <person name="Nash W.E."/>
            <person name="Mardis E.R."/>
            <person name="Wilson R.K."/>
        </authorList>
    </citation>
    <scope>NUCLEOTIDE SEQUENCE [LARGE SCALE GENOMIC DNA]</scope>
    <source>
        <strain evidence="2 3">ATCC 29799</strain>
    </source>
</reference>
<sequence length="56" mass="6308">MIWSKLWMDLFGRTSLFGIDMGFWVAMSTVLLIVIVMNVVFWGMKPKAGHDASGSK</sequence>
<evidence type="ECO:0000313" key="3">
    <source>
        <dbReference type="Proteomes" id="UP000003639"/>
    </source>
</evidence>
<name>A6P219_9FIRM</name>
<feature type="transmembrane region" description="Helical" evidence="1">
    <location>
        <begin position="21"/>
        <end position="44"/>
    </location>
</feature>